<dbReference type="AlphaFoldDB" id="A0A8S1YPH6"/>
<protein>
    <submittedName>
        <fullName evidence="1">Uncharacterized protein</fullName>
    </submittedName>
</protein>
<keyword evidence="2" id="KW-1185">Reference proteome</keyword>
<proteinExistence type="predicted"/>
<dbReference type="EMBL" id="CAJJDO010000175">
    <property type="protein sequence ID" value="CAD8213214.1"/>
    <property type="molecule type" value="Genomic_DNA"/>
</dbReference>
<dbReference type="Proteomes" id="UP000689195">
    <property type="component" value="Unassembled WGS sequence"/>
</dbReference>
<name>A0A8S1YPH6_9CILI</name>
<comment type="caution">
    <text evidence="1">The sequence shown here is derived from an EMBL/GenBank/DDBJ whole genome shotgun (WGS) entry which is preliminary data.</text>
</comment>
<organism evidence="1 2">
    <name type="scientific">Paramecium pentaurelia</name>
    <dbReference type="NCBI Taxonomy" id="43138"/>
    <lineage>
        <taxon>Eukaryota</taxon>
        <taxon>Sar</taxon>
        <taxon>Alveolata</taxon>
        <taxon>Ciliophora</taxon>
        <taxon>Intramacronucleata</taxon>
        <taxon>Oligohymenophorea</taxon>
        <taxon>Peniculida</taxon>
        <taxon>Parameciidae</taxon>
        <taxon>Paramecium</taxon>
    </lineage>
</organism>
<gene>
    <name evidence="1" type="ORF">PPENT_87.1.T1750037</name>
</gene>
<evidence type="ECO:0000313" key="2">
    <source>
        <dbReference type="Proteomes" id="UP000689195"/>
    </source>
</evidence>
<sequence>MESYKKPILKRQEKQEELNQQIAIMRKNNNLQLNEISEKLITEFSLPINKTGEICKFQQTSMKGLSQEELFSNISYLIQYDKENLGQDSKIESVKSKDSLFLIEIESRLGHLIYMINQTFKSQLIFYKIFKMIIKFKGLSYYHNNFKKTQKQIKSK</sequence>
<reference evidence="1" key="1">
    <citation type="submission" date="2021-01" db="EMBL/GenBank/DDBJ databases">
        <authorList>
            <consortium name="Genoscope - CEA"/>
            <person name="William W."/>
        </authorList>
    </citation>
    <scope>NUCLEOTIDE SEQUENCE</scope>
</reference>
<accession>A0A8S1YPH6</accession>
<evidence type="ECO:0000313" key="1">
    <source>
        <dbReference type="EMBL" id="CAD8213214.1"/>
    </source>
</evidence>